<reference evidence="4 5" key="1">
    <citation type="journal article" date="2024" name="Insects">
        <title>An Improved Chromosome-Level Genome Assembly of the Firefly Pyrocoelia pectoralis.</title>
        <authorList>
            <person name="Fu X."/>
            <person name="Meyer-Rochow V.B."/>
            <person name="Ballantyne L."/>
            <person name="Zhu X."/>
        </authorList>
    </citation>
    <scope>NUCLEOTIDE SEQUENCE [LARGE SCALE GENOMIC DNA]</scope>
    <source>
        <strain evidence="4">XCY_ONT2</strain>
    </source>
</reference>
<dbReference type="PROSITE" id="PS51029">
    <property type="entry name" value="MADF"/>
    <property type="match status" value="1"/>
</dbReference>
<evidence type="ECO:0000256" key="2">
    <source>
        <dbReference type="SAM" id="MobiDB-lite"/>
    </source>
</evidence>
<name>A0AAN7VL22_9COLE</name>
<gene>
    <name evidence="4" type="ORF">RI129_004483</name>
</gene>
<dbReference type="EMBL" id="JAVRBK010000003">
    <property type="protein sequence ID" value="KAK5646019.1"/>
    <property type="molecule type" value="Genomic_DNA"/>
</dbReference>
<dbReference type="Pfam" id="PF10545">
    <property type="entry name" value="MADF_DNA_bdg"/>
    <property type="match status" value="1"/>
</dbReference>
<evidence type="ECO:0000256" key="1">
    <source>
        <dbReference type="SAM" id="Coils"/>
    </source>
</evidence>
<dbReference type="PANTHER" id="PTHR21505">
    <property type="entry name" value="MADF DOMAIN-CONTAINING PROTEIN-RELATED"/>
    <property type="match status" value="1"/>
</dbReference>
<proteinExistence type="predicted"/>
<feature type="compositionally biased region" description="Low complexity" evidence="2">
    <location>
        <begin position="271"/>
        <end position="288"/>
    </location>
</feature>
<evidence type="ECO:0000313" key="5">
    <source>
        <dbReference type="Proteomes" id="UP001329430"/>
    </source>
</evidence>
<dbReference type="AlphaFoldDB" id="A0AAN7VL22"/>
<evidence type="ECO:0000313" key="4">
    <source>
        <dbReference type="EMBL" id="KAK5646019.1"/>
    </source>
</evidence>
<keyword evidence="1" id="KW-0175">Coiled coil</keyword>
<keyword evidence="5" id="KW-1185">Reference proteome</keyword>
<feature type="coiled-coil region" evidence="1">
    <location>
        <begin position="43"/>
        <end position="70"/>
    </location>
</feature>
<dbReference type="PANTHER" id="PTHR21505:SF12">
    <property type="entry name" value="MADF DOMAIN-CONTAINING PROTEIN-RELATED"/>
    <property type="match status" value="1"/>
</dbReference>
<feature type="domain" description="MADF" evidence="3">
    <location>
        <begin position="10"/>
        <end position="103"/>
    </location>
</feature>
<feature type="compositionally biased region" description="Basic and acidic residues" evidence="2">
    <location>
        <begin position="162"/>
        <end position="174"/>
    </location>
</feature>
<feature type="region of interest" description="Disordered" evidence="2">
    <location>
        <begin position="122"/>
        <end position="174"/>
    </location>
</feature>
<dbReference type="Proteomes" id="UP001329430">
    <property type="component" value="Chromosome 3"/>
</dbReference>
<protein>
    <recommendedName>
        <fullName evidence="3">MADF domain-containing protein</fullName>
    </recommendedName>
</protein>
<dbReference type="InterPro" id="IPR006578">
    <property type="entry name" value="MADF-dom"/>
</dbReference>
<organism evidence="4 5">
    <name type="scientific">Pyrocoelia pectoralis</name>
    <dbReference type="NCBI Taxonomy" id="417401"/>
    <lineage>
        <taxon>Eukaryota</taxon>
        <taxon>Metazoa</taxon>
        <taxon>Ecdysozoa</taxon>
        <taxon>Arthropoda</taxon>
        <taxon>Hexapoda</taxon>
        <taxon>Insecta</taxon>
        <taxon>Pterygota</taxon>
        <taxon>Neoptera</taxon>
        <taxon>Endopterygota</taxon>
        <taxon>Coleoptera</taxon>
        <taxon>Polyphaga</taxon>
        <taxon>Elateriformia</taxon>
        <taxon>Elateroidea</taxon>
        <taxon>Lampyridae</taxon>
        <taxon>Lampyrinae</taxon>
        <taxon>Pyrocoelia</taxon>
    </lineage>
</organism>
<feature type="region of interest" description="Disordered" evidence="2">
    <location>
        <begin position="301"/>
        <end position="321"/>
    </location>
</feature>
<comment type="caution">
    <text evidence="4">The sequence shown here is derived from an EMBL/GenBank/DDBJ whole genome shotgun (WGS) entry which is preliminary data.</text>
</comment>
<feature type="region of interest" description="Disordered" evidence="2">
    <location>
        <begin position="239"/>
        <end position="288"/>
    </location>
</feature>
<feature type="compositionally biased region" description="Polar residues" evidence="2">
    <location>
        <begin position="253"/>
        <end position="270"/>
    </location>
</feature>
<sequence length="321" mass="36835">MEWSKCKVGKLIELYEQETVLWNITSSHHKNSNSRHDALQRISQVMECSIAEVEKKLHNLRSQYMREKTKIEKSKKSGAGAKDVYVPKWLFFSLLSFLSPTMERTNNDVDEESCIGNVEETEIPAIENDTNEKNNVSEGQTPEEVHDVTLKTPTPSRQPRKRQNDTKASGLEKKIHHAYDILTSRPSTNKDEDTCFGEFVAESLKKLPDRRTKSWVRHNITNIFFQAEFGETPKVQTLPPQINPRYPFHYQPPYNQHHLNQKSPYSSPALSPQNSYPSSNSSSTHVPSYTSMQLNQRPVAELNSEVPQDSEDTQFSDLTLL</sequence>
<accession>A0AAN7VL22</accession>
<dbReference type="SMART" id="SM00595">
    <property type="entry name" value="MADF"/>
    <property type="match status" value="1"/>
</dbReference>
<evidence type="ECO:0000259" key="3">
    <source>
        <dbReference type="PROSITE" id="PS51029"/>
    </source>
</evidence>